<dbReference type="Gene3D" id="2.60.120.200">
    <property type="match status" value="1"/>
</dbReference>
<proteinExistence type="predicted"/>
<keyword evidence="2" id="KW-1185">Reference proteome</keyword>
<dbReference type="PANTHER" id="PTHR35332:SF2">
    <property type="entry name" value="REGULATION OF ENOLASE PROTEIN 1"/>
    <property type="match status" value="1"/>
</dbReference>
<dbReference type="InterPro" id="IPR009784">
    <property type="entry name" value="DUF1349"/>
</dbReference>
<gene>
    <name evidence="1" type="ORF">SAMN04489806_1276</name>
</gene>
<dbReference type="Proteomes" id="UP000199183">
    <property type="component" value="Unassembled WGS sequence"/>
</dbReference>
<reference evidence="1 2" key="1">
    <citation type="submission" date="2016-10" db="EMBL/GenBank/DDBJ databases">
        <authorList>
            <person name="de Groot N.N."/>
        </authorList>
    </citation>
    <scope>NUCLEOTIDE SEQUENCE [LARGE SCALE GENOMIC DNA]</scope>
    <source>
        <strain evidence="1 2">DSM 21799</strain>
    </source>
</reference>
<dbReference type="AlphaFoldDB" id="A0A1H4KRI7"/>
<dbReference type="Pfam" id="PF07081">
    <property type="entry name" value="DUF1349"/>
    <property type="match status" value="1"/>
</dbReference>
<dbReference type="EMBL" id="FNRY01000001">
    <property type="protein sequence ID" value="SEB61013.1"/>
    <property type="molecule type" value="Genomic_DNA"/>
</dbReference>
<dbReference type="PANTHER" id="PTHR35332">
    <property type="entry name" value="REGULATION OF ENOLASE PROTEIN 1"/>
    <property type="match status" value="1"/>
</dbReference>
<name>A0A1H4KRI7_9MICO</name>
<evidence type="ECO:0000313" key="2">
    <source>
        <dbReference type="Proteomes" id="UP000199183"/>
    </source>
</evidence>
<protein>
    <recommendedName>
        <fullName evidence="3">DUF1349 domain-containing protein</fullName>
    </recommendedName>
</protein>
<accession>A0A1H4KRI7</accession>
<organism evidence="1 2">
    <name type="scientific">Paramicrobacterium humi</name>
    <dbReference type="NCBI Taxonomy" id="640635"/>
    <lineage>
        <taxon>Bacteria</taxon>
        <taxon>Bacillati</taxon>
        <taxon>Actinomycetota</taxon>
        <taxon>Actinomycetes</taxon>
        <taxon>Micrococcales</taxon>
        <taxon>Microbacteriaceae</taxon>
        <taxon>Paramicrobacterium</taxon>
    </lineage>
</organism>
<dbReference type="SUPFAM" id="SSF49899">
    <property type="entry name" value="Concanavalin A-like lectins/glucanases"/>
    <property type="match status" value="1"/>
</dbReference>
<sequence length="195" mass="21134">MHETSIDWTAGTWTHDPVSATVTDDGLTVVAAEGSDAWRHTSYGFVHDTEHALLAPLAVGRAVEVAFIAAFAEQFDQAGVFLRIDDETWIKAGVEYADGQPQVGAVVTLGRSDWSVAPVPDWAGRLITVRLSRARESVTVRARVDDKPWRLVRVAPLPENAKAEAGPFVCAPTRSGLEITFASWAETPTDASLHE</sequence>
<dbReference type="OrthoDB" id="9814707at2"/>
<dbReference type="STRING" id="640635.SAMN04489806_1276"/>
<dbReference type="InterPro" id="IPR013320">
    <property type="entry name" value="ConA-like_dom_sf"/>
</dbReference>
<dbReference type="RefSeq" id="WP_091181510.1">
    <property type="nucleotide sequence ID" value="NZ_FNRY01000001.1"/>
</dbReference>
<evidence type="ECO:0008006" key="3">
    <source>
        <dbReference type="Google" id="ProtNLM"/>
    </source>
</evidence>
<evidence type="ECO:0000313" key="1">
    <source>
        <dbReference type="EMBL" id="SEB61013.1"/>
    </source>
</evidence>